<comment type="similarity">
    <text evidence="1">Belongs to the SMC family. SMC5 subfamily.</text>
</comment>
<gene>
    <name evidence="6" type="ORF">ACHAWU_008847</name>
</gene>
<dbReference type="Gene3D" id="3.40.50.300">
    <property type="entry name" value="P-loop containing nucleotide triphosphate hydrolases"/>
    <property type="match status" value="2"/>
</dbReference>
<accession>A0ABD3N020</accession>
<dbReference type="InterPro" id="IPR038729">
    <property type="entry name" value="Rad50/SbcC_AAA"/>
</dbReference>
<evidence type="ECO:0000256" key="2">
    <source>
        <dbReference type="ARBA" id="ARBA00018687"/>
    </source>
</evidence>
<protein>
    <recommendedName>
        <fullName evidence="2">Structural maintenance of chromosomes protein 5</fullName>
    </recommendedName>
</protein>
<dbReference type="AlphaFoldDB" id="A0ABD3N020"/>
<dbReference type="PANTHER" id="PTHR45916">
    <property type="entry name" value="STRUCTURAL MAINTENANCE OF CHROMOSOMES PROTEIN 5"/>
    <property type="match status" value="1"/>
</dbReference>
<feature type="coiled-coil region" evidence="4">
    <location>
        <begin position="795"/>
        <end position="931"/>
    </location>
</feature>
<evidence type="ECO:0000313" key="6">
    <source>
        <dbReference type="EMBL" id="KAL3769438.1"/>
    </source>
</evidence>
<sequence length="1123" mass="129109">MTASLLDDIYRPSQEEKDSHYKPGSIKRVKLTNFLTYDAVEFFPGPRLNVVVGPNGTGKSTILCAICLGLGGQPPLLGRADDARLFIKHEKDEATIEIELSPNESSNGSGNQREATHIIRRVIDRDKGSDNGRGAGASTYYINGHKQNLKAVKELVSERYKINIDNLCTFLPQDKVGSFSGFDKQALLIETEKSLSMSLYTTHLDLIELEKALQSSGTDVASLEAHLANLKKENERLEREKELMKERESYLEKIDLLKKKRAWLVFDQKREEAKLAKEKREELKKQKKEAEKEIRPLAEKHATVEGDLSHIQGRYKASETKIKKDKQSYDECFVKCDRYMDEVEQEMNDYRTIDASQRRAEKNLEKERKRLEEIEAEANDYPPIAEIEKTMKDTQAEMVKIKNSMNNEKSKMGRLTDRIEEARQKKDEAANRLDRLKDDKKLRLESFCNTFGNVGQAYKFIDENRKIFRKKVWGPVAAEVQPENQLAASYLEQHVANTTWKAYVVECKEDYDLLYREVREKRGISINIIIVNSSGRYEVPPRMYSDERMDILKREHGFLGYLDETFTAPDIIMQALVNKHNVDKVLVGGEGVHNSLERKDLIEFLSTKESSSDTRKQSSCFFYTYKNASFKYTSQVSRYSGEIGTVPDEVLPAKILRPGSDPRLRDQLAETIREAEDLIASLNPEVNDHKARLDEMNAQGQLVSQRYKDAKSTKNDFVHYRDKLRNQRDKYQEAQEAASKDNEKEKAKKIAKIKKLVESNISSCEIAGDLHNQIMKVTHTLTGLKMREDALSDILRHLTYQLQEKQAETAELANQYKAADAEYNRKKDNLKMLLKEAETIAPKEEWHERLEQEDLPESLEGVEEALDEAENKVNSITDNPHVMRQYEERKKEIDQLEEQLQDIGGEKDMKKKQLEQKLGRWESALINILRQVSDKFSTYMKEVGCAGEVRLYQGKNRDNGEYNFKDWGVEILVKFREASSLQALSAQTHSGGERSVSTIMYLMGLQNLMASPFRCVDEINQGLDERNERLVFKRIVENSTVPAGPSSNSDHCGQYFLITPKLLPNLDGMENEDITVLFVFSGSHNFANCLDWNVDKFIEDKRKFLNDEAQESSIGRKKRRTNE</sequence>
<name>A0ABD3N020_9STRA</name>
<evidence type="ECO:0000313" key="7">
    <source>
        <dbReference type="Proteomes" id="UP001530293"/>
    </source>
</evidence>
<feature type="coiled-coil region" evidence="4">
    <location>
        <begin position="357"/>
        <end position="439"/>
    </location>
</feature>
<reference evidence="6 7" key="1">
    <citation type="submission" date="2024-10" db="EMBL/GenBank/DDBJ databases">
        <title>Updated reference genomes for cyclostephanoid diatoms.</title>
        <authorList>
            <person name="Roberts W.R."/>
            <person name="Alverson A.J."/>
        </authorList>
    </citation>
    <scope>NUCLEOTIDE SEQUENCE [LARGE SCALE GENOMIC DNA]</scope>
    <source>
        <strain evidence="6 7">AJA232-27</strain>
    </source>
</reference>
<keyword evidence="3 4" id="KW-0175">Coiled coil</keyword>
<comment type="caution">
    <text evidence="6">The sequence shown here is derived from an EMBL/GenBank/DDBJ whole genome shotgun (WGS) entry which is preliminary data.</text>
</comment>
<dbReference type="SUPFAM" id="SSF52540">
    <property type="entry name" value="P-loop containing nucleoside triphosphate hydrolases"/>
    <property type="match status" value="2"/>
</dbReference>
<evidence type="ECO:0000256" key="1">
    <source>
        <dbReference type="ARBA" id="ARBA00010171"/>
    </source>
</evidence>
<dbReference type="EMBL" id="JALLBG020000055">
    <property type="protein sequence ID" value="KAL3769438.1"/>
    <property type="molecule type" value="Genomic_DNA"/>
</dbReference>
<dbReference type="InterPro" id="IPR027417">
    <property type="entry name" value="P-loop_NTPase"/>
</dbReference>
<proteinExistence type="inferred from homology"/>
<feature type="coiled-coil region" evidence="4">
    <location>
        <begin position="213"/>
        <end position="300"/>
    </location>
</feature>
<feature type="coiled-coil region" evidence="4">
    <location>
        <begin position="717"/>
        <end position="748"/>
    </location>
</feature>
<evidence type="ECO:0000256" key="3">
    <source>
        <dbReference type="ARBA" id="ARBA00023054"/>
    </source>
</evidence>
<dbReference type="Proteomes" id="UP001530293">
    <property type="component" value="Unassembled WGS sequence"/>
</dbReference>
<dbReference type="Pfam" id="PF13476">
    <property type="entry name" value="AAA_23"/>
    <property type="match status" value="1"/>
</dbReference>
<feature type="domain" description="Rad50/SbcC-type AAA" evidence="5">
    <location>
        <begin position="28"/>
        <end position="294"/>
    </location>
</feature>
<dbReference type="PANTHER" id="PTHR45916:SF1">
    <property type="entry name" value="STRUCTURAL MAINTENANCE OF CHROMOSOMES PROTEIN 5"/>
    <property type="match status" value="1"/>
</dbReference>
<organism evidence="6 7">
    <name type="scientific">Discostella pseudostelligera</name>
    <dbReference type="NCBI Taxonomy" id="259834"/>
    <lineage>
        <taxon>Eukaryota</taxon>
        <taxon>Sar</taxon>
        <taxon>Stramenopiles</taxon>
        <taxon>Ochrophyta</taxon>
        <taxon>Bacillariophyta</taxon>
        <taxon>Coscinodiscophyceae</taxon>
        <taxon>Thalassiosirophycidae</taxon>
        <taxon>Stephanodiscales</taxon>
        <taxon>Stephanodiscaceae</taxon>
        <taxon>Discostella</taxon>
    </lineage>
</organism>
<keyword evidence="7" id="KW-1185">Reference proteome</keyword>
<evidence type="ECO:0000256" key="4">
    <source>
        <dbReference type="SAM" id="Coils"/>
    </source>
</evidence>
<evidence type="ECO:0000259" key="5">
    <source>
        <dbReference type="Pfam" id="PF13476"/>
    </source>
</evidence>